<name>A0A366JRB7_CYTFI</name>
<evidence type="ECO:0000313" key="4">
    <source>
        <dbReference type="Proteomes" id="UP000252731"/>
    </source>
</evidence>
<keyword evidence="4" id="KW-1185">Reference proteome</keyword>
<feature type="coiled-coil region" evidence="1">
    <location>
        <begin position="46"/>
        <end position="73"/>
    </location>
</feature>
<organism evidence="3 4">
    <name type="scientific">Cytobacillus firmus</name>
    <name type="common">Bacillus firmus</name>
    <dbReference type="NCBI Taxonomy" id="1399"/>
    <lineage>
        <taxon>Bacteria</taxon>
        <taxon>Bacillati</taxon>
        <taxon>Bacillota</taxon>
        <taxon>Bacilli</taxon>
        <taxon>Bacillales</taxon>
        <taxon>Bacillaceae</taxon>
        <taxon>Cytobacillus</taxon>
    </lineage>
</organism>
<evidence type="ECO:0000313" key="3">
    <source>
        <dbReference type="EMBL" id="RBP89386.1"/>
    </source>
</evidence>
<evidence type="ECO:0000256" key="2">
    <source>
        <dbReference type="SAM" id="MobiDB-lite"/>
    </source>
</evidence>
<feature type="region of interest" description="Disordered" evidence="2">
    <location>
        <begin position="1"/>
        <end position="28"/>
    </location>
</feature>
<accession>A0A366JRB7</accession>
<dbReference type="Proteomes" id="UP000252731">
    <property type="component" value="Unassembled WGS sequence"/>
</dbReference>
<dbReference type="RefSeq" id="WP_243856041.1">
    <property type="nucleotide sequence ID" value="NZ_QNSF01000011.1"/>
</dbReference>
<proteinExistence type="predicted"/>
<comment type="caution">
    <text evidence="3">The sequence shown here is derived from an EMBL/GenBank/DDBJ whole genome shotgun (WGS) entry which is preliminary data.</text>
</comment>
<protein>
    <submittedName>
        <fullName evidence="3">Uncharacterized protein</fullName>
    </submittedName>
</protein>
<sequence length="84" mass="9224">MADTRESNGTSIPEKCNSPRIGDTKPSRSVGSLVIDIDCSDALEGLKAVTREAKDATAALKELEEQHEKMLHKHILGDFNNEFL</sequence>
<gene>
    <name evidence="3" type="ORF">DFO70_11133</name>
</gene>
<keyword evidence="1" id="KW-0175">Coiled coil</keyword>
<dbReference type="EMBL" id="QNSF01000011">
    <property type="protein sequence ID" value="RBP89386.1"/>
    <property type="molecule type" value="Genomic_DNA"/>
</dbReference>
<evidence type="ECO:0000256" key="1">
    <source>
        <dbReference type="SAM" id="Coils"/>
    </source>
</evidence>
<reference evidence="3 4" key="1">
    <citation type="submission" date="2018-06" db="EMBL/GenBank/DDBJ databases">
        <title>Freshwater and sediment microbial communities from various areas in North America, analyzing microbe dynamics in response to fracking.</title>
        <authorList>
            <person name="Lamendella R."/>
        </authorList>
    </citation>
    <scope>NUCLEOTIDE SEQUENCE [LARGE SCALE GENOMIC DNA]</scope>
    <source>
        <strain evidence="3 4">14_TX</strain>
    </source>
</reference>
<dbReference type="AlphaFoldDB" id="A0A366JRB7"/>